<dbReference type="PANTHER" id="PTHR22926:SF3">
    <property type="entry name" value="UNDECAPRENYL-PHOSPHATE ALPHA-N-ACETYLGLUCOSAMINYL 1-PHOSPHATE TRANSFERASE"/>
    <property type="match status" value="1"/>
</dbReference>
<keyword evidence="7" id="KW-0479">Metal-binding</keyword>
<evidence type="ECO:0000256" key="2">
    <source>
        <dbReference type="ARBA" id="ARBA00022475"/>
    </source>
</evidence>
<keyword evidence="11" id="KW-1185">Reference proteome</keyword>
<dbReference type="GO" id="GO:0005886">
    <property type="term" value="C:plasma membrane"/>
    <property type="evidence" value="ECO:0007669"/>
    <property type="project" value="UniProtKB-SubCell"/>
</dbReference>
<evidence type="ECO:0000256" key="9">
    <source>
        <dbReference type="SAM" id="Phobius"/>
    </source>
</evidence>
<keyword evidence="5 9" id="KW-1133">Transmembrane helix</keyword>
<feature type="binding site" evidence="7">
    <location>
        <position position="165"/>
    </location>
    <ligand>
        <name>Mg(2+)</name>
        <dbReference type="ChEBI" id="CHEBI:18420"/>
    </ligand>
</feature>
<feature type="transmembrane region" description="Helical" evidence="9">
    <location>
        <begin position="319"/>
        <end position="342"/>
    </location>
</feature>
<evidence type="ECO:0000256" key="3">
    <source>
        <dbReference type="ARBA" id="ARBA00022679"/>
    </source>
</evidence>
<feature type="transmembrane region" description="Helical" evidence="9">
    <location>
        <begin position="120"/>
        <end position="141"/>
    </location>
</feature>
<keyword evidence="6 9" id="KW-0472">Membrane</keyword>
<evidence type="ECO:0000313" key="11">
    <source>
        <dbReference type="Proteomes" id="UP000292935"/>
    </source>
</evidence>
<comment type="cofactor">
    <cofactor evidence="7">
        <name>Mg(2+)</name>
        <dbReference type="ChEBI" id="CHEBI:18420"/>
    </cofactor>
</comment>
<feature type="transmembrane region" description="Helical" evidence="9">
    <location>
        <begin position="6"/>
        <end position="27"/>
    </location>
</feature>
<sequence length="442" mass="46530">MTLFLAIALLTALVTFGGSIIVWKLSLKYKLYPKIRERDVHTRPTPRLGGVAMFVGILIAFGAAAFVSTLGSSRFSNIAIVFQNPGQILAILGAALLIVIVGVADDIWDLDWTTKLAAQFLAAGLITWQGVSIVSLPIGGITVGSSWMFAIITVFVIVLVMNAVNFIDGLDGLVAGVALIANGVFFLYSYLLVQQTSPTNYFNLASLVAIILVGACAGFLPLNWHPAKLFMGDAGALLIGLLMATSAVAVTGQLNPTGVGLNQFVAAFIPILLPFAVLVIPLLDFGLAVMRRLRAGKSPFSADRKHLHHRLLDMGHSHLHAVLILYGWTAVASIGCLLTYVFPVYFKISSLWAILALFVGFVICAVITLAPLGRRKRLTVAAEAVAVDEVPAADVAGLDELAGSEASAGPALDDETSLDPAGSPASAQDGSVESSDPEPGAR</sequence>
<keyword evidence="4 9" id="KW-0812">Transmembrane</keyword>
<name>A0A4Q2JKF2_9MICO</name>
<dbReference type="PROSITE" id="PS01348">
    <property type="entry name" value="MRAY_2"/>
    <property type="match status" value="1"/>
</dbReference>
<evidence type="ECO:0000256" key="5">
    <source>
        <dbReference type="ARBA" id="ARBA00022989"/>
    </source>
</evidence>
<dbReference type="OrthoDB" id="9783652at2"/>
<feature type="transmembrane region" description="Helical" evidence="9">
    <location>
        <begin position="234"/>
        <end position="252"/>
    </location>
</feature>
<protein>
    <submittedName>
        <fullName evidence="10">Undecaprenyl/decaprenyl-phosphate alpha-N-acetylglucosaminyl 1-phosphate transferase</fullName>
    </submittedName>
</protein>
<feature type="binding site" evidence="7">
    <location>
        <position position="233"/>
    </location>
    <ligand>
        <name>Mg(2+)</name>
        <dbReference type="ChEBI" id="CHEBI:18420"/>
    </ligand>
</feature>
<dbReference type="GO" id="GO:0009103">
    <property type="term" value="P:lipopolysaccharide biosynthetic process"/>
    <property type="evidence" value="ECO:0007669"/>
    <property type="project" value="TreeGrafter"/>
</dbReference>
<feature type="transmembrane region" description="Helical" evidence="9">
    <location>
        <begin position="147"/>
        <end position="166"/>
    </location>
</feature>
<keyword evidence="3 10" id="KW-0808">Transferase</keyword>
<keyword evidence="2" id="KW-1003">Cell membrane</keyword>
<organism evidence="10 11">
    <name type="scientific">Agromyces fucosus</name>
    <dbReference type="NCBI Taxonomy" id="41985"/>
    <lineage>
        <taxon>Bacteria</taxon>
        <taxon>Bacillati</taxon>
        <taxon>Actinomycetota</taxon>
        <taxon>Actinomycetes</taxon>
        <taxon>Micrococcales</taxon>
        <taxon>Microbacteriaceae</taxon>
        <taxon>Agromyces</taxon>
    </lineage>
</organism>
<evidence type="ECO:0000256" key="8">
    <source>
        <dbReference type="SAM" id="MobiDB-lite"/>
    </source>
</evidence>
<feature type="transmembrane region" description="Helical" evidence="9">
    <location>
        <begin position="264"/>
        <end position="289"/>
    </location>
</feature>
<dbReference type="Pfam" id="PF00953">
    <property type="entry name" value="Glycos_transf_4"/>
    <property type="match status" value="1"/>
</dbReference>
<dbReference type="GO" id="GO:0016780">
    <property type="term" value="F:phosphotransferase activity, for other substituted phosphate groups"/>
    <property type="evidence" value="ECO:0007669"/>
    <property type="project" value="InterPro"/>
</dbReference>
<reference evidence="10 11" key="1">
    <citation type="submission" date="2019-01" db="EMBL/GenBank/DDBJ databases">
        <authorList>
            <person name="Li J."/>
        </authorList>
    </citation>
    <scope>NUCLEOTIDE SEQUENCE [LARGE SCALE GENOMIC DNA]</scope>
    <source>
        <strain evidence="10 11">CCUG 35506</strain>
    </source>
</reference>
<feature type="transmembrane region" description="Helical" evidence="9">
    <location>
        <begin position="88"/>
        <end position="108"/>
    </location>
</feature>
<gene>
    <name evidence="10" type="ORF">ESP57_16645</name>
</gene>
<dbReference type="AlphaFoldDB" id="A0A4Q2JKF2"/>
<feature type="transmembrane region" description="Helical" evidence="9">
    <location>
        <begin position="348"/>
        <end position="370"/>
    </location>
</feature>
<dbReference type="EMBL" id="SDPO01000004">
    <property type="protein sequence ID" value="RXZ46520.1"/>
    <property type="molecule type" value="Genomic_DNA"/>
</dbReference>
<evidence type="ECO:0000256" key="6">
    <source>
        <dbReference type="ARBA" id="ARBA00023136"/>
    </source>
</evidence>
<dbReference type="CDD" id="cd06853">
    <property type="entry name" value="GT_WecA_like"/>
    <property type="match status" value="1"/>
</dbReference>
<feature type="compositionally biased region" description="Polar residues" evidence="8">
    <location>
        <begin position="425"/>
        <end position="434"/>
    </location>
</feature>
<dbReference type="PANTHER" id="PTHR22926">
    <property type="entry name" value="PHOSPHO-N-ACETYLMURAMOYL-PENTAPEPTIDE-TRANSFERASE"/>
    <property type="match status" value="1"/>
</dbReference>
<evidence type="ECO:0000256" key="7">
    <source>
        <dbReference type="PIRSR" id="PIRSR600715-1"/>
    </source>
</evidence>
<feature type="region of interest" description="Disordered" evidence="8">
    <location>
        <begin position="404"/>
        <end position="442"/>
    </location>
</feature>
<feature type="transmembrane region" description="Helical" evidence="9">
    <location>
        <begin position="173"/>
        <end position="192"/>
    </location>
</feature>
<dbReference type="RefSeq" id="WP_082571612.1">
    <property type="nucleotide sequence ID" value="NZ_SDPO01000004.1"/>
</dbReference>
<comment type="caution">
    <text evidence="10">The sequence shown here is derived from an EMBL/GenBank/DDBJ whole genome shotgun (WGS) entry which is preliminary data.</text>
</comment>
<evidence type="ECO:0000256" key="1">
    <source>
        <dbReference type="ARBA" id="ARBA00004651"/>
    </source>
</evidence>
<dbReference type="GO" id="GO:0044038">
    <property type="term" value="P:cell wall macromolecule biosynthetic process"/>
    <property type="evidence" value="ECO:0007669"/>
    <property type="project" value="TreeGrafter"/>
</dbReference>
<dbReference type="InterPro" id="IPR000715">
    <property type="entry name" value="Glycosyl_transferase_4"/>
</dbReference>
<keyword evidence="7" id="KW-0460">Magnesium</keyword>
<proteinExistence type="predicted"/>
<comment type="subcellular location">
    <subcellularLocation>
        <location evidence="1">Cell membrane</location>
        <topology evidence="1">Multi-pass membrane protein</topology>
    </subcellularLocation>
</comment>
<dbReference type="GO" id="GO:0071555">
    <property type="term" value="P:cell wall organization"/>
    <property type="evidence" value="ECO:0007669"/>
    <property type="project" value="TreeGrafter"/>
</dbReference>
<evidence type="ECO:0000313" key="10">
    <source>
        <dbReference type="EMBL" id="RXZ46520.1"/>
    </source>
</evidence>
<feature type="transmembrane region" description="Helical" evidence="9">
    <location>
        <begin position="204"/>
        <end position="222"/>
    </location>
</feature>
<evidence type="ECO:0000256" key="4">
    <source>
        <dbReference type="ARBA" id="ARBA00022692"/>
    </source>
</evidence>
<dbReference type="InterPro" id="IPR018480">
    <property type="entry name" value="PNAcMuramoyl-5peptid_Trfase_CS"/>
</dbReference>
<accession>A0A4Q2JKF2</accession>
<dbReference type="GO" id="GO:0046872">
    <property type="term" value="F:metal ion binding"/>
    <property type="evidence" value="ECO:0007669"/>
    <property type="project" value="UniProtKB-KW"/>
</dbReference>
<dbReference type="Proteomes" id="UP000292935">
    <property type="component" value="Unassembled WGS sequence"/>
</dbReference>
<feature type="transmembrane region" description="Helical" evidence="9">
    <location>
        <begin position="48"/>
        <end position="68"/>
    </location>
</feature>